<gene>
    <name evidence="1" type="ORF">A7A08_01850</name>
</gene>
<sequence>MALDLATLRKYRDALLDARYSGEREIRFGNEHTVFKSDSELAAAIADCEARIAALEGRRVKGVRFHTSKGLWK</sequence>
<dbReference type="NCBIfam" id="NF047331">
    <property type="entry name" value="phage_HTJ"/>
    <property type="match status" value="1"/>
</dbReference>
<proteinExistence type="predicted"/>
<reference evidence="1 2" key="1">
    <citation type="submission" date="2016-07" db="EMBL/GenBank/DDBJ databases">
        <title>Draft genome sequence of Methyloligella halotolerans C2T (VKM B-2706T=CCUG 61687T=DSM 25045T), a halotolerant polyhydroxybutyrate accumulating methylotroph.</title>
        <authorList>
            <person name="Vasilenko O.V."/>
            <person name="Doronina N.V."/>
            <person name="Poroshina M.N."/>
            <person name="Tarlachkov S.V."/>
            <person name="Trotsenko Y.A."/>
        </authorList>
    </citation>
    <scope>NUCLEOTIDE SEQUENCE [LARGE SCALE GENOMIC DNA]</scope>
    <source>
        <strain evidence="1 2">VKM B-2706</strain>
    </source>
</reference>
<protein>
    <recommendedName>
        <fullName evidence="3">GpW</fullName>
    </recommendedName>
</protein>
<evidence type="ECO:0000313" key="2">
    <source>
        <dbReference type="Proteomes" id="UP000095087"/>
    </source>
</evidence>
<evidence type="ECO:0008006" key="3">
    <source>
        <dbReference type="Google" id="ProtNLM"/>
    </source>
</evidence>
<dbReference type="RefSeq" id="WP_069095126.1">
    <property type="nucleotide sequence ID" value="NZ_MASI01000004.1"/>
</dbReference>
<dbReference type="AlphaFoldDB" id="A0A1E2RY03"/>
<dbReference type="Proteomes" id="UP000095087">
    <property type="component" value="Unassembled WGS sequence"/>
</dbReference>
<name>A0A1E2RY03_9HYPH</name>
<evidence type="ECO:0000313" key="1">
    <source>
        <dbReference type="EMBL" id="ODA67104.1"/>
    </source>
</evidence>
<organism evidence="1 2">
    <name type="scientific">Methyloligella halotolerans</name>
    <dbReference type="NCBI Taxonomy" id="1177755"/>
    <lineage>
        <taxon>Bacteria</taxon>
        <taxon>Pseudomonadati</taxon>
        <taxon>Pseudomonadota</taxon>
        <taxon>Alphaproteobacteria</taxon>
        <taxon>Hyphomicrobiales</taxon>
        <taxon>Hyphomicrobiaceae</taxon>
        <taxon>Methyloligella</taxon>
    </lineage>
</organism>
<dbReference type="STRING" id="1177755.A7A08_01850"/>
<dbReference type="OrthoDB" id="7873006at2"/>
<accession>A0A1E2RY03</accession>
<comment type="caution">
    <text evidence="1">The sequence shown here is derived from an EMBL/GenBank/DDBJ whole genome shotgun (WGS) entry which is preliminary data.</text>
</comment>
<keyword evidence="2" id="KW-1185">Reference proteome</keyword>
<dbReference type="EMBL" id="MASI01000004">
    <property type="protein sequence ID" value="ODA67104.1"/>
    <property type="molecule type" value="Genomic_DNA"/>
</dbReference>